<dbReference type="Proteomes" id="UP001500503">
    <property type="component" value="Unassembled WGS sequence"/>
</dbReference>
<keyword evidence="2" id="KW-1185">Reference proteome</keyword>
<organism evidence="1 2">
    <name type="scientific">Actinoallomurus oryzae</name>
    <dbReference type="NCBI Taxonomy" id="502180"/>
    <lineage>
        <taxon>Bacteria</taxon>
        <taxon>Bacillati</taxon>
        <taxon>Actinomycetota</taxon>
        <taxon>Actinomycetes</taxon>
        <taxon>Streptosporangiales</taxon>
        <taxon>Thermomonosporaceae</taxon>
        <taxon>Actinoallomurus</taxon>
    </lineage>
</organism>
<evidence type="ECO:0000313" key="2">
    <source>
        <dbReference type="Proteomes" id="UP001500503"/>
    </source>
</evidence>
<gene>
    <name evidence="1" type="ORF">GCM10023191_072350</name>
</gene>
<evidence type="ECO:0000313" key="1">
    <source>
        <dbReference type="EMBL" id="GAA4510139.1"/>
    </source>
</evidence>
<reference evidence="2" key="1">
    <citation type="journal article" date="2019" name="Int. J. Syst. Evol. Microbiol.">
        <title>The Global Catalogue of Microorganisms (GCM) 10K type strain sequencing project: providing services to taxonomists for standard genome sequencing and annotation.</title>
        <authorList>
            <consortium name="The Broad Institute Genomics Platform"/>
            <consortium name="The Broad Institute Genome Sequencing Center for Infectious Disease"/>
            <person name="Wu L."/>
            <person name="Ma J."/>
        </authorList>
    </citation>
    <scope>NUCLEOTIDE SEQUENCE [LARGE SCALE GENOMIC DNA]</scope>
    <source>
        <strain evidence="2">JCM 17933</strain>
    </source>
</reference>
<dbReference type="EMBL" id="BAABHF010000045">
    <property type="protein sequence ID" value="GAA4510139.1"/>
    <property type="molecule type" value="Genomic_DNA"/>
</dbReference>
<comment type="caution">
    <text evidence="1">The sequence shown here is derived from an EMBL/GenBank/DDBJ whole genome shotgun (WGS) entry which is preliminary data.</text>
</comment>
<name>A0ABP8QTQ0_9ACTN</name>
<sequence>MTGAYPRRSLRRSAEIVFRATVRADELRFHAVPDTSVEFTGDADSDSTSGSVRTNLPDQVAEKVVYRDVRIDYAIAARLRRGSGDSHRQ</sequence>
<dbReference type="RefSeq" id="WP_345471628.1">
    <property type="nucleotide sequence ID" value="NZ_BAABHF010000045.1"/>
</dbReference>
<protein>
    <submittedName>
        <fullName evidence="1">Uncharacterized protein</fullName>
    </submittedName>
</protein>
<accession>A0ABP8QTQ0</accession>
<proteinExistence type="predicted"/>